<dbReference type="EMBL" id="WIXJ01000002">
    <property type="protein sequence ID" value="MQY51034.1"/>
    <property type="molecule type" value="Genomic_DNA"/>
</dbReference>
<dbReference type="PANTHER" id="PTHR12631">
    <property type="entry name" value="ALPHA-L-IDURONIDASE"/>
    <property type="match status" value="1"/>
</dbReference>
<evidence type="ECO:0000256" key="2">
    <source>
        <dbReference type="ARBA" id="ARBA00022801"/>
    </source>
</evidence>
<organism evidence="5 6">
    <name type="scientific">Rhodocyclus tenuis</name>
    <name type="common">Rhodospirillum tenue</name>
    <dbReference type="NCBI Taxonomy" id="1066"/>
    <lineage>
        <taxon>Bacteria</taxon>
        <taxon>Pseudomonadati</taxon>
        <taxon>Pseudomonadota</taxon>
        <taxon>Betaproteobacteria</taxon>
        <taxon>Rhodocyclales</taxon>
        <taxon>Rhodocyclaceae</taxon>
        <taxon>Rhodocyclus</taxon>
    </lineage>
</organism>
<evidence type="ECO:0000313" key="5">
    <source>
        <dbReference type="EMBL" id="MQY51034.1"/>
    </source>
</evidence>
<feature type="domain" description="Glycosyl hydrolases family 39 N-terminal catalytic" evidence="4">
    <location>
        <begin position="78"/>
        <end position="303"/>
    </location>
</feature>
<keyword evidence="2" id="KW-0378">Hydrolase</keyword>
<name>A0A6L5JWP2_RHOTE</name>
<evidence type="ECO:0000259" key="4">
    <source>
        <dbReference type="Pfam" id="PF01229"/>
    </source>
</evidence>
<accession>A0A6L5JWP2</accession>
<dbReference type="PANTHER" id="PTHR12631:SF10">
    <property type="entry name" value="BETA-XYLOSIDASE-LIKE PROTEIN-RELATED"/>
    <property type="match status" value="1"/>
</dbReference>
<dbReference type="AlphaFoldDB" id="A0A6L5JWP2"/>
<dbReference type="InterPro" id="IPR017853">
    <property type="entry name" value="GH"/>
</dbReference>
<dbReference type="Gene3D" id="3.20.20.80">
    <property type="entry name" value="Glycosidases"/>
    <property type="match status" value="1"/>
</dbReference>
<evidence type="ECO:0000313" key="6">
    <source>
        <dbReference type="Proteomes" id="UP000480275"/>
    </source>
</evidence>
<protein>
    <recommendedName>
        <fullName evidence="4">Glycosyl hydrolases family 39 N-terminal catalytic domain-containing protein</fullName>
    </recommendedName>
</protein>
<gene>
    <name evidence="5" type="ORF">GHK24_04475</name>
</gene>
<dbReference type="InterPro" id="IPR051923">
    <property type="entry name" value="Glycosyl_Hydrolase_39"/>
</dbReference>
<sequence length="428" mass="47557">MARVDEHQRTTPRRGTRMKPHRTIRLLLLTLALSLVSMARAGEGIPDAYFGMHIHNADAGTRWPNISFGAWRLWDANVTWRDLQPERERWNFTRLDLDVAMATLTHTELLLPLALTPQWASSRPTEQSAYGPGHAAEPLQIEDWQRYVDTVARRYAGRIAAFEIWNEPSDAGFFSGDIDTLIRLNCSAYEIIKSVSPTAIVVSPSASYQLKGIDWLSSYIARGGKGCFDVIGFHYYTLAHEAPEAIIPLVQATRSMLASHGLGSMPIWNTESGWYILNAQKPLTVPWHALDQRTASAYVARALILGWASGLRRFYWYAWDDGNLGLFDTQAKTSKPAAAAYTKAAAWMRGATDIRCGTLVPTGMLCEIRRDTGSHWALWSTAANFTVPVRATWLGGSLETLSGTRSDIKAGSRIELGPEPVLITPRGT</sequence>
<proteinExistence type="inferred from homology"/>
<dbReference type="Pfam" id="PF01229">
    <property type="entry name" value="Glyco_hydro_39"/>
    <property type="match status" value="1"/>
</dbReference>
<dbReference type="OrthoDB" id="912485at2"/>
<comment type="similarity">
    <text evidence="1">Belongs to the glycosyl hydrolase 39 family.</text>
</comment>
<comment type="caution">
    <text evidence="5">The sequence shown here is derived from an EMBL/GenBank/DDBJ whole genome shotgun (WGS) entry which is preliminary data.</text>
</comment>
<dbReference type="Proteomes" id="UP000480275">
    <property type="component" value="Unassembled WGS sequence"/>
</dbReference>
<reference evidence="5 6" key="1">
    <citation type="submission" date="2019-10" db="EMBL/GenBank/DDBJ databases">
        <title>Whole-genome sequence of the purple nonsulfur photosynthetic bacterium Rhodocyclus tenuis.</title>
        <authorList>
            <person name="Kyndt J.A."/>
            <person name="Meyer T.E."/>
        </authorList>
    </citation>
    <scope>NUCLEOTIDE SEQUENCE [LARGE SCALE GENOMIC DNA]</scope>
    <source>
        <strain evidence="5 6">DSM 110</strain>
    </source>
</reference>
<evidence type="ECO:0000256" key="1">
    <source>
        <dbReference type="ARBA" id="ARBA00008875"/>
    </source>
</evidence>
<dbReference type="SUPFAM" id="SSF51445">
    <property type="entry name" value="(Trans)glycosidases"/>
    <property type="match status" value="1"/>
</dbReference>
<keyword evidence="3" id="KW-0326">Glycosidase</keyword>
<dbReference type="GO" id="GO:0004553">
    <property type="term" value="F:hydrolase activity, hydrolyzing O-glycosyl compounds"/>
    <property type="evidence" value="ECO:0007669"/>
    <property type="project" value="TreeGrafter"/>
</dbReference>
<evidence type="ECO:0000256" key="3">
    <source>
        <dbReference type="ARBA" id="ARBA00023295"/>
    </source>
</evidence>
<dbReference type="InterPro" id="IPR049166">
    <property type="entry name" value="GH39_cat"/>
</dbReference>